<dbReference type="EMBL" id="JXKQ01000005">
    <property type="protein sequence ID" value="OJG45629.1"/>
    <property type="molecule type" value="Genomic_DNA"/>
</dbReference>
<gene>
    <name evidence="2" type="ORF">RV04_GL001918</name>
</gene>
<feature type="domain" description="Mga helix-turn-helix" evidence="1">
    <location>
        <begin position="82"/>
        <end position="166"/>
    </location>
</feature>
<evidence type="ECO:0000313" key="3">
    <source>
        <dbReference type="Proteomes" id="UP000182077"/>
    </source>
</evidence>
<dbReference type="InterPro" id="IPR007737">
    <property type="entry name" value="Mga_HTH"/>
</dbReference>
<evidence type="ECO:0000259" key="1">
    <source>
        <dbReference type="Pfam" id="PF05043"/>
    </source>
</evidence>
<dbReference type="InterPro" id="IPR036388">
    <property type="entry name" value="WH-like_DNA-bd_sf"/>
</dbReference>
<dbReference type="Proteomes" id="UP000182077">
    <property type="component" value="Unassembled WGS sequence"/>
</dbReference>
<dbReference type="AlphaFoldDB" id="A0A1L8TMT3"/>
<dbReference type="STRING" id="249189.RV04_GL001918"/>
<evidence type="ECO:0000313" key="2">
    <source>
        <dbReference type="EMBL" id="OJG45629.1"/>
    </source>
</evidence>
<keyword evidence="3" id="KW-1185">Reference proteome</keyword>
<protein>
    <recommendedName>
        <fullName evidence="1">Mga helix-turn-helix domain-containing protein</fullName>
    </recommendedName>
</protein>
<comment type="caution">
    <text evidence="2">The sequence shown here is derived from an EMBL/GenBank/DDBJ whole genome shotgun (WGS) entry which is preliminary data.</text>
</comment>
<dbReference type="Pfam" id="PF05043">
    <property type="entry name" value="Mga"/>
    <property type="match status" value="1"/>
</dbReference>
<reference evidence="2 3" key="1">
    <citation type="submission" date="2014-12" db="EMBL/GenBank/DDBJ databases">
        <title>Draft genome sequences of 29 type strains of Enterococci.</title>
        <authorList>
            <person name="Zhong Z."/>
            <person name="Sun Z."/>
            <person name="Liu W."/>
            <person name="Zhang W."/>
            <person name="Zhang H."/>
        </authorList>
    </citation>
    <scope>NUCLEOTIDE SEQUENCE [LARGE SCALE GENOMIC DNA]</scope>
    <source>
        <strain evidence="2 3">DSM 17122</strain>
    </source>
</reference>
<organism evidence="2 3">
    <name type="scientific">Enterococcus hermanniensis</name>
    <dbReference type="NCBI Taxonomy" id="249189"/>
    <lineage>
        <taxon>Bacteria</taxon>
        <taxon>Bacillati</taxon>
        <taxon>Bacillota</taxon>
        <taxon>Bacilli</taxon>
        <taxon>Lactobacillales</taxon>
        <taxon>Enterococcaceae</taxon>
        <taxon>Enterococcus</taxon>
    </lineage>
</organism>
<proteinExistence type="predicted"/>
<accession>A0A1L8TMT3</accession>
<dbReference type="RefSeq" id="WP_071857800.1">
    <property type="nucleotide sequence ID" value="NZ_JBHSHK010000023.1"/>
</dbReference>
<sequence length="341" mass="40197">MFGLDNRTLLSKDIIEILDQVDYGLSVEDIQNKLGYSNPVTILSVCKEITAVIKKNYIHNHYQLEIDNSKRGLFELKRYSTNLQSLYKEIFSKDIAYDILMVLIQKRSISSEKICQTYNISRSTLQRKIKAINKEIADFQVYITCSERIQFKSDELLIRSFSYFFFWSMHRELDNTFWFPEGEQHLFNAKRILDYLGCAFDPIKSRSLALWIQFFSIGIAKKKTLNFSAEKLQFLESCQIPECPDFLTAWSNLEWRTLVGVIYVSNVYEYELVFQIEAVEPFLSAGDLCYEDFERAAEKQFSSISSYEKTKIQREIARYQLLNLFINPQAKKVYVRLQIMY</sequence>
<name>A0A1L8TMT3_9ENTE</name>
<dbReference type="Gene3D" id="1.10.10.10">
    <property type="entry name" value="Winged helix-like DNA-binding domain superfamily/Winged helix DNA-binding domain"/>
    <property type="match status" value="1"/>
</dbReference>